<accession>A0A829HEN1</accession>
<name>A0A829HEN1_9GAMM</name>
<dbReference type="Pfam" id="PF09832">
    <property type="entry name" value="DUF2059"/>
    <property type="match status" value="1"/>
</dbReference>
<feature type="signal peptide" evidence="1">
    <location>
        <begin position="1"/>
        <end position="22"/>
    </location>
</feature>
<feature type="domain" description="DUF2059" evidence="2">
    <location>
        <begin position="98"/>
        <end position="155"/>
    </location>
</feature>
<dbReference type="AlphaFoldDB" id="A0A829HEN1"/>
<reference evidence="3 4" key="1">
    <citation type="submission" date="2013-06" db="EMBL/GenBank/DDBJ databases">
        <title>The Genome Sequence of Acinetobacter gyllenbergii CIP 110306.</title>
        <authorList>
            <consortium name="The Broad Institute Genome Sequencing Platform"/>
            <consortium name="The Broad Institute Genome Sequencing Center for Infectious Disease"/>
            <person name="Cerqueira G."/>
            <person name="Feldgarden M."/>
            <person name="Courvalin P."/>
            <person name="Perichon B."/>
            <person name="Grillot-Courvalin C."/>
            <person name="Clermont D."/>
            <person name="Rocha E."/>
            <person name="Yoon E.-J."/>
            <person name="Nemec A."/>
            <person name="Young S.K."/>
            <person name="Zeng Q."/>
            <person name="Gargeya S."/>
            <person name="Fitzgerald M."/>
            <person name="Abouelleil A."/>
            <person name="Alvarado L."/>
            <person name="Berlin A.M."/>
            <person name="Chapman S.B."/>
            <person name="Dewar J."/>
            <person name="Goldberg J."/>
            <person name="Griggs A."/>
            <person name="Gujja S."/>
            <person name="Hansen M."/>
            <person name="Howarth C."/>
            <person name="Imamovic A."/>
            <person name="Larimer J."/>
            <person name="McCowan C."/>
            <person name="Murphy C."/>
            <person name="Pearson M."/>
            <person name="Priest M."/>
            <person name="Roberts A."/>
            <person name="Saif S."/>
            <person name="Shea T."/>
            <person name="Sykes S."/>
            <person name="Wortman J."/>
            <person name="Nusbaum C."/>
            <person name="Birren B."/>
        </authorList>
    </citation>
    <scope>NUCLEOTIDE SEQUENCE [LARGE SCALE GENOMIC DNA]</scope>
    <source>
        <strain evidence="3 4">CIP 110306</strain>
    </source>
</reference>
<dbReference type="EMBL" id="ATGG01000023">
    <property type="protein sequence ID" value="EPF76025.1"/>
    <property type="molecule type" value="Genomic_DNA"/>
</dbReference>
<sequence>MKKFNQTLSCILLSVCSFSIFAQPATSTSVERAMELSDIKATLAQSQKEMRPVYDKQAEEMLKKIFNTLTLNAEQKKAAHQIADVTESFSNKLISDPKFLQMLKNTYMQTFTEEEVLANIQFLETPIGQSINKKNSLLMSKIMQNSMEMSSQMMQDPKIQKEVNQKIEKILMPLFEQKEKVNNGNIHAD</sequence>
<dbReference type="RefSeq" id="WP_016660473.1">
    <property type="nucleotide sequence ID" value="NZ_ASQH01000010.1"/>
</dbReference>
<keyword evidence="1" id="KW-0732">Signal</keyword>
<comment type="caution">
    <text evidence="3">The sequence shown here is derived from an EMBL/GenBank/DDBJ whole genome shotgun (WGS) entry which is preliminary data.</text>
</comment>
<evidence type="ECO:0000313" key="4">
    <source>
        <dbReference type="Proteomes" id="UP000014523"/>
    </source>
</evidence>
<dbReference type="InterPro" id="IPR018637">
    <property type="entry name" value="DUF2059"/>
</dbReference>
<evidence type="ECO:0000259" key="2">
    <source>
        <dbReference type="Pfam" id="PF09832"/>
    </source>
</evidence>
<protein>
    <recommendedName>
        <fullName evidence="2">DUF2059 domain-containing protein</fullName>
    </recommendedName>
</protein>
<dbReference type="GeneID" id="99060751"/>
<keyword evidence="4" id="KW-1185">Reference proteome</keyword>
<evidence type="ECO:0000313" key="3">
    <source>
        <dbReference type="EMBL" id="EPF76025.1"/>
    </source>
</evidence>
<proteinExistence type="predicted"/>
<dbReference type="Proteomes" id="UP000014523">
    <property type="component" value="Unassembled WGS sequence"/>
</dbReference>
<organism evidence="3 4">
    <name type="scientific">Acinetobacter gyllenbergii CIP 110306 = MTCC 11365</name>
    <dbReference type="NCBI Taxonomy" id="1217657"/>
    <lineage>
        <taxon>Bacteria</taxon>
        <taxon>Pseudomonadati</taxon>
        <taxon>Pseudomonadota</taxon>
        <taxon>Gammaproteobacteria</taxon>
        <taxon>Moraxellales</taxon>
        <taxon>Moraxellaceae</taxon>
        <taxon>Acinetobacter</taxon>
    </lineage>
</organism>
<feature type="chain" id="PRO_5032790551" description="DUF2059 domain-containing protein" evidence="1">
    <location>
        <begin position="23"/>
        <end position="189"/>
    </location>
</feature>
<evidence type="ECO:0000256" key="1">
    <source>
        <dbReference type="SAM" id="SignalP"/>
    </source>
</evidence>
<gene>
    <name evidence="3" type="ORF">F957_02870</name>
</gene>